<evidence type="ECO:0000313" key="12">
    <source>
        <dbReference type="Proteomes" id="UP000324222"/>
    </source>
</evidence>
<evidence type="ECO:0000256" key="4">
    <source>
        <dbReference type="ARBA" id="ARBA00022598"/>
    </source>
</evidence>
<keyword evidence="4 10" id="KW-0436">Ligase</keyword>
<comment type="caution">
    <text evidence="11">The sequence shown here is derived from an EMBL/GenBank/DDBJ whole genome shotgun (WGS) entry which is preliminary data.</text>
</comment>
<sequence length="137" mass="15981">MIVKLDHKNRRARLSLRSSELLEVLREAEETNPKEVRSLWHPEYAEYTLEGTPGQPYGSLVQHFNIVEHNMSFRRSEVQSLLQPDEVILSLTNFPRHKHFPHGGAWHTPFGAALACYLRLMNLLCYDIYIYIAIYVS</sequence>
<evidence type="ECO:0000256" key="5">
    <source>
        <dbReference type="ARBA" id="ARBA00022684"/>
    </source>
</evidence>
<keyword evidence="7 10" id="KW-0067">ATP-binding</keyword>
<keyword evidence="5 10" id="KW-0317">Glutathione biosynthesis</keyword>
<protein>
    <recommendedName>
        <fullName evidence="3 10">Glutamate--cysteine ligase</fullName>
        <ecNumber evidence="3 10">6.3.2.2</ecNumber>
    </recommendedName>
    <alternativeName>
        <fullName evidence="9 10">Gamma-ECS</fullName>
    </alternativeName>
    <alternativeName>
        <fullName evidence="8 10">Gamma-glutamylcysteine synthetase</fullName>
    </alternativeName>
</protein>
<name>A0A5B7E6C8_PORTR</name>
<dbReference type="EC" id="6.3.2.2" evidence="3 10"/>
<dbReference type="GO" id="GO:0017109">
    <property type="term" value="C:glutamate-cysteine ligase complex"/>
    <property type="evidence" value="ECO:0007669"/>
    <property type="project" value="TreeGrafter"/>
</dbReference>
<dbReference type="InterPro" id="IPR014746">
    <property type="entry name" value="Gln_synth/guanido_kin_cat_dom"/>
</dbReference>
<evidence type="ECO:0000256" key="8">
    <source>
        <dbReference type="ARBA" id="ARBA00030585"/>
    </source>
</evidence>
<evidence type="ECO:0000256" key="10">
    <source>
        <dbReference type="RuleBase" id="RU367135"/>
    </source>
</evidence>
<evidence type="ECO:0000256" key="6">
    <source>
        <dbReference type="ARBA" id="ARBA00022741"/>
    </source>
</evidence>
<dbReference type="Proteomes" id="UP000324222">
    <property type="component" value="Unassembled WGS sequence"/>
</dbReference>
<accession>A0A5B7E6C8</accession>
<evidence type="ECO:0000256" key="9">
    <source>
        <dbReference type="ARBA" id="ARBA00032122"/>
    </source>
</evidence>
<dbReference type="AlphaFoldDB" id="A0A5B7E6C8"/>
<dbReference type="EMBL" id="VSRR010002056">
    <property type="protein sequence ID" value="MPC29348.1"/>
    <property type="molecule type" value="Genomic_DNA"/>
</dbReference>
<dbReference type="GO" id="GO:0004357">
    <property type="term" value="F:glutamate-cysteine ligase activity"/>
    <property type="evidence" value="ECO:0007669"/>
    <property type="project" value="UniProtKB-UniRule"/>
</dbReference>
<dbReference type="UniPathway" id="UPA00142">
    <property type="reaction ID" value="UER00209"/>
</dbReference>
<dbReference type="SUPFAM" id="SSF55931">
    <property type="entry name" value="Glutamine synthetase/guanido kinase"/>
    <property type="match status" value="1"/>
</dbReference>
<evidence type="ECO:0000256" key="1">
    <source>
        <dbReference type="ARBA" id="ARBA00005006"/>
    </source>
</evidence>
<evidence type="ECO:0000256" key="2">
    <source>
        <dbReference type="ARBA" id="ARBA00008100"/>
    </source>
</evidence>
<dbReference type="PANTHER" id="PTHR11164:SF0">
    <property type="entry name" value="GLUTAMATE--CYSTEINE LIGASE CATALYTIC SUBUNIT"/>
    <property type="match status" value="1"/>
</dbReference>
<evidence type="ECO:0000256" key="7">
    <source>
        <dbReference type="ARBA" id="ARBA00022840"/>
    </source>
</evidence>
<dbReference type="Gene3D" id="3.30.590.50">
    <property type="match status" value="1"/>
</dbReference>
<comment type="pathway">
    <text evidence="1 10">Sulfur metabolism; glutathione biosynthesis; glutathione from L-cysteine and L-glutamate: step 1/2.</text>
</comment>
<organism evidence="11 12">
    <name type="scientific">Portunus trituberculatus</name>
    <name type="common">Swimming crab</name>
    <name type="synonym">Neptunus trituberculatus</name>
    <dbReference type="NCBI Taxonomy" id="210409"/>
    <lineage>
        <taxon>Eukaryota</taxon>
        <taxon>Metazoa</taxon>
        <taxon>Ecdysozoa</taxon>
        <taxon>Arthropoda</taxon>
        <taxon>Crustacea</taxon>
        <taxon>Multicrustacea</taxon>
        <taxon>Malacostraca</taxon>
        <taxon>Eumalacostraca</taxon>
        <taxon>Eucarida</taxon>
        <taxon>Decapoda</taxon>
        <taxon>Pleocyemata</taxon>
        <taxon>Brachyura</taxon>
        <taxon>Eubrachyura</taxon>
        <taxon>Portunoidea</taxon>
        <taxon>Portunidae</taxon>
        <taxon>Portuninae</taxon>
        <taxon>Portunus</taxon>
    </lineage>
</organism>
<reference evidence="11 12" key="1">
    <citation type="submission" date="2019-05" db="EMBL/GenBank/DDBJ databases">
        <title>Another draft genome of Portunus trituberculatus and its Hox gene families provides insights of decapod evolution.</title>
        <authorList>
            <person name="Jeong J.-H."/>
            <person name="Song I."/>
            <person name="Kim S."/>
            <person name="Choi T."/>
            <person name="Kim D."/>
            <person name="Ryu S."/>
            <person name="Kim W."/>
        </authorList>
    </citation>
    <scope>NUCLEOTIDE SEQUENCE [LARGE SCALE GENOMIC DNA]</scope>
    <source>
        <tissue evidence="11">Muscle</tissue>
    </source>
</reference>
<dbReference type="GO" id="GO:0005524">
    <property type="term" value="F:ATP binding"/>
    <property type="evidence" value="ECO:0007669"/>
    <property type="project" value="UniProtKB-UniRule"/>
</dbReference>
<dbReference type="OrthoDB" id="7939818at2759"/>
<dbReference type="PANTHER" id="PTHR11164">
    <property type="entry name" value="GLUTAMATE CYSTEINE LIGASE"/>
    <property type="match status" value="1"/>
</dbReference>
<comment type="catalytic activity">
    <reaction evidence="10">
        <text>L-cysteine + L-glutamate + ATP = gamma-L-glutamyl-L-cysteine + ADP + phosphate + H(+)</text>
        <dbReference type="Rhea" id="RHEA:13285"/>
        <dbReference type="ChEBI" id="CHEBI:15378"/>
        <dbReference type="ChEBI" id="CHEBI:29985"/>
        <dbReference type="ChEBI" id="CHEBI:30616"/>
        <dbReference type="ChEBI" id="CHEBI:35235"/>
        <dbReference type="ChEBI" id="CHEBI:43474"/>
        <dbReference type="ChEBI" id="CHEBI:58173"/>
        <dbReference type="ChEBI" id="CHEBI:456216"/>
        <dbReference type="EC" id="6.3.2.2"/>
    </reaction>
</comment>
<proteinExistence type="inferred from homology"/>
<dbReference type="InterPro" id="IPR004308">
    <property type="entry name" value="GCS"/>
</dbReference>
<keyword evidence="12" id="KW-1185">Reference proteome</keyword>
<comment type="similarity">
    <text evidence="2 10">Belongs to the glutamate--cysteine ligase type 3 family.</text>
</comment>
<keyword evidence="6 10" id="KW-0547">Nucleotide-binding</keyword>
<evidence type="ECO:0000313" key="11">
    <source>
        <dbReference type="EMBL" id="MPC29348.1"/>
    </source>
</evidence>
<gene>
    <name evidence="11" type="primary">Gclc_0</name>
    <name evidence="11" type="ORF">E2C01_022576</name>
</gene>
<dbReference type="GO" id="GO:0006750">
    <property type="term" value="P:glutathione biosynthetic process"/>
    <property type="evidence" value="ECO:0007669"/>
    <property type="project" value="UniProtKB-UniRule"/>
</dbReference>
<evidence type="ECO:0000256" key="3">
    <source>
        <dbReference type="ARBA" id="ARBA00012220"/>
    </source>
</evidence>